<accession>A0A3P7LLZ7</accession>
<dbReference type="AlphaFoldDB" id="A0A3P7LLZ7"/>
<gene>
    <name evidence="1" type="ORF">SVUK_LOCUS15216</name>
</gene>
<organism evidence="1 2">
    <name type="scientific">Strongylus vulgaris</name>
    <name type="common">Blood worm</name>
    <dbReference type="NCBI Taxonomy" id="40348"/>
    <lineage>
        <taxon>Eukaryota</taxon>
        <taxon>Metazoa</taxon>
        <taxon>Ecdysozoa</taxon>
        <taxon>Nematoda</taxon>
        <taxon>Chromadorea</taxon>
        <taxon>Rhabditida</taxon>
        <taxon>Rhabditina</taxon>
        <taxon>Rhabditomorpha</taxon>
        <taxon>Strongyloidea</taxon>
        <taxon>Strongylidae</taxon>
        <taxon>Strongylus</taxon>
    </lineage>
</organism>
<sequence>MNEGCNKTAKATFLAHGTTPFGLVTIVALMEANAVDAASAAAGVTVAHHLYALSCKAMRLLLMVLVGYVVNGSEMTDVSPFGECLGPYRPIFLRMRGSLQADGGEYANMCFELSA</sequence>
<proteinExistence type="predicted"/>
<dbReference type="EMBL" id="UYYB01107765">
    <property type="protein sequence ID" value="VDM80218.1"/>
    <property type="molecule type" value="Genomic_DNA"/>
</dbReference>
<dbReference type="Proteomes" id="UP000270094">
    <property type="component" value="Unassembled WGS sequence"/>
</dbReference>
<evidence type="ECO:0000313" key="2">
    <source>
        <dbReference type="Proteomes" id="UP000270094"/>
    </source>
</evidence>
<evidence type="ECO:0000313" key="1">
    <source>
        <dbReference type="EMBL" id="VDM80218.1"/>
    </source>
</evidence>
<reference evidence="1 2" key="1">
    <citation type="submission" date="2018-11" db="EMBL/GenBank/DDBJ databases">
        <authorList>
            <consortium name="Pathogen Informatics"/>
        </authorList>
    </citation>
    <scope>NUCLEOTIDE SEQUENCE [LARGE SCALE GENOMIC DNA]</scope>
</reference>
<name>A0A3P7LLZ7_STRVU</name>
<protein>
    <submittedName>
        <fullName evidence="1">Uncharacterized protein</fullName>
    </submittedName>
</protein>
<keyword evidence="2" id="KW-1185">Reference proteome</keyword>